<reference evidence="1" key="1">
    <citation type="submission" date="2022-04" db="EMBL/GenBank/DDBJ databases">
        <title>Chromosome-scale genome assembly of Holotrichia oblita Faldermann.</title>
        <authorList>
            <person name="Rongchong L."/>
        </authorList>
    </citation>
    <scope>NUCLEOTIDE SEQUENCE</scope>
    <source>
        <strain evidence="1">81SQS9</strain>
    </source>
</reference>
<evidence type="ECO:0000313" key="1">
    <source>
        <dbReference type="EMBL" id="KAI4471647.1"/>
    </source>
</evidence>
<keyword evidence="2" id="KW-1185">Reference proteome</keyword>
<organism evidence="1 2">
    <name type="scientific">Holotrichia oblita</name>
    <name type="common">Chafer beetle</name>
    <dbReference type="NCBI Taxonomy" id="644536"/>
    <lineage>
        <taxon>Eukaryota</taxon>
        <taxon>Metazoa</taxon>
        <taxon>Ecdysozoa</taxon>
        <taxon>Arthropoda</taxon>
        <taxon>Hexapoda</taxon>
        <taxon>Insecta</taxon>
        <taxon>Pterygota</taxon>
        <taxon>Neoptera</taxon>
        <taxon>Endopterygota</taxon>
        <taxon>Coleoptera</taxon>
        <taxon>Polyphaga</taxon>
        <taxon>Scarabaeiformia</taxon>
        <taxon>Scarabaeidae</taxon>
        <taxon>Melolonthinae</taxon>
        <taxon>Holotrichia</taxon>
    </lineage>
</organism>
<protein>
    <submittedName>
        <fullName evidence="1">Replication factor a 1 rfa1</fullName>
    </submittedName>
</protein>
<dbReference type="EMBL" id="CM043015">
    <property type="protein sequence ID" value="KAI4471647.1"/>
    <property type="molecule type" value="Genomic_DNA"/>
</dbReference>
<name>A0ACB9TY03_HOLOL</name>
<accession>A0ACB9TY03</accession>
<sequence length="532" mass="59475">MDTYKLSEGALRTIMQGGQVDCPIMQVLGSKKIATLSSDKERYRILLSDGLFHISFAMFTTQINEKVESGELPMFSVIKIKRYITSVINNAGRSDKRVLVILDLEVIASGDKVTKKIGEPEPLPEDDLSNTAMKQAPSKPNASNGTSCQPTTSNGHSNGVTLNQSLHDQLTHPISSLTPYQNKWIIKARVTNKSNIRTWSNSRGEGKLFSMDLVDESGEIRATAFRDLVDKFYDYLEIDKVYYISKCQLKPANKQFTSLKNDYEMTLTNESIIQLCEDDVDSIPQTQYNFLTVDKIGQMETGSIVDVIGVCKAVSDLQTFQARSTGRELKKKELTLVDHTDNAISVTLWGQEAENFDGTSNPIIAIKGAKVGEFGGGKNLGTTMNGILKINPDIPEAHRLRGWYDNSGMHKEMKNLSARTGGNFDAQWMNFKEVNVGDFSGNQWLSMFSGEVEKVLGMSAAEVGKAYDEDKSAMTEIANKANFKQFVFRCRAKYEMYNDENRLKTVAVRVEPVNHKEYNNYLISKINQLMGN</sequence>
<gene>
    <name evidence="1" type="ORF">MML48_1g14182</name>
</gene>
<comment type="caution">
    <text evidence="1">The sequence shown here is derived from an EMBL/GenBank/DDBJ whole genome shotgun (WGS) entry which is preliminary data.</text>
</comment>
<dbReference type="Proteomes" id="UP001056778">
    <property type="component" value="Chromosome 1"/>
</dbReference>
<evidence type="ECO:0000313" key="2">
    <source>
        <dbReference type="Proteomes" id="UP001056778"/>
    </source>
</evidence>
<proteinExistence type="predicted"/>